<dbReference type="AlphaFoldDB" id="A0A2U0SFM1"/>
<name>A0A2U0SFM1_9SPHN</name>
<feature type="region of interest" description="Disordered" evidence="1">
    <location>
        <begin position="1"/>
        <end position="29"/>
    </location>
</feature>
<sequence length="541" mass="55307">MLGAAAYRQPGQAQATTQPGRSSTLANPGNGVVLGSGTHVVTANTTLRTSLHLQPGARIDIAEGRTLRVLGDFQAPAEAVLTGKGTLDLNSSTAAFARPEWWGASPDGSGDCRAALEACLQAHPVLQLGAGDYAIAATWQVTRPYCHIRGTGARGSALGQGTRIVLGNAEDDVLQVGPQSAPGAVNDFIRCIAVQGLTLARNQPGEGQAAGLRAQYLLYGEFSDLAAMEHARGFVCSGLVRTRFQNCAAFRSLPGRGRTVWRGFHLDGTKAIGLAGGNASIFLEDCNASIGGDPNVDDGVALLLDAAFADSFIINFESAGVATGIRVDGHSAQIGGRAAGGHVNLHVRMPILDQCEAVAIDIRDCSPSAMIDLSDPYVALAPGGSAALRLTAMRGSITVSGGQLLGGMNNASGANAIGLEARDSAGIALYGTRIQDMARPAILSDCARCDIRVQIGNALHPAKGPAITATACTNLLLAPLVYGAPRAFSSAVKLSSPKGPHSLDLAGIDAATLPSGAPILMIDGVSVTRSGRVGDVTVSGI</sequence>
<evidence type="ECO:0008006" key="4">
    <source>
        <dbReference type="Google" id="ProtNLM"/>
    </source>
</evidence>
<dbReference type="Gene3D" id="2.160.20.10">
    <property type="entry name" value="Single-stranded right-handed beta-helix, Pectin lyase-like"/>
    <property type="match status" value="1"/>
</dbReference>
<comment type="caution">
    <text evidence="2">The sequence shown here is derived from an EMBL/GenBank/DDBJ whole genome shotgun (WGS) entry which is preliminary data.</text>
</comment>
<evidence type="ECO:0000313" key="2">
    <source>
        <dbReference type="EMBL" id="PVX30149.1"/>
    </source>
</evidence>
<gene>
    <name evidence="2" type="ORF">DD559_13075</name>
</gene>
<dbReference type="EMBL" id="QENQ01000001">
    <property type="protein sequence ID" value="PVX30149.1"/>
    <property type="molecule type" value="Genomic_DNA"/>
</dbReference>
<evidence type="ECO:0000313" key="3">
    <source>
        <dbReference type="Proteomes" id="UP000245890"/>
    </source>
</evidence>
<organism evidence="2 3">
    <name type="scientific">Sphingomonas pokkalii</name>
    <dbReference type="NCBI Taxonomy" id="2175090"/>
    <lineage>
        <taxon>Bacteria</taxon>
        <taxon>Pseudomonadati</taxon>
        <taxon>Pseudomonadota</taxon>
        <taxon>Alphaproteobacteria</taxon>
        <taxon>Sphingomonadales</taxon>
        <taxon>Sphingomonadaceae</taxon>
        <taxon>Sphingomonas</taxon>
    </lineage>
</organism>
<accession>A0A2U0SFM1</accession>
<dbReference type="InterPro" id="IPR012334">
    <property type="entry name" value="Pectin_lyas_fold"/>
</dbReference>
<feature type="compositionally biased region" description="Polar residues" evidence="1">
    <location>
        <begin position="11"/>
        <end position="27"/>
    </location>
</feature>
<dbReference type="Proteomes" id="UP000245890">
    <property type="component" value="Unassembled WGS sequence"/>
</dbReference>
<protein>
    <recommendedName>
        <fullName evidence="4">Pectate lyase superfamily protein domain-containing protein</fullName>
    </recommendedName>
</protein>
<evidence type="ECO:0000256" key="1">
    <source>
        <dbReference type="SAM" id="MobiDB-lite"/>
    </source>
</evidence>
<proteinExistence type="predicted"/>
<reference evidence="2 3" key="1">
    <citation type="submission" date="2018-05" db="EMBL/GenBank/DDBJ databases">
        <title>Description of Sphingomonas pokkalii sp nov, isolated from the rhizosphere of saline tolerant pokkali rice and its draft genome analysis.</title>
        <authorList>
            <person name="Menon R."/>
            <person name="Kumari S."/>
            <person name="Rameshkumar N."/>
        </authorList>
    </citation>
    <scope>NUCLEOTIDE SEQUENCE [LARGE SCALE GENOMIC DNA]</scope>
    <source>
        <strain evidence="2 3">L3B27</strain>
    </source>
</reference>
<keyword evidence="3" id="KW-1185">Reference proteome</keyword>